<sequence>MSDDDHTTLAGNKASLTGLAREQLTDVPSVVDRLDRIATVAAALSPLGEKDGMACFARLYRQITKDVLASYDNGSLFRCGRFIIELDIAFAQRYLNAILRHGTAGQEAPGCWELLFERRQEPDTEEWRFAAAGVNAHVNFDLAFALLDVWEKFPDAPFGTTEAQYADYQAINTIFARNMDSLCEDFDAPWSDVGGHDSIFDRAGNVLGDLLVVGTRDLAWTFAERMWRNRDEEDYRKVPEATLDKVATGLARALI</sequence>
<reference evidence="2" key="1">
    <citation type="journal article" date="2019" name="Int. J. Syst. Evol. Microbiol.">
        <title>The Global Catalogue of Microorganisms (GCM) 10K type strain sequencing project: providing services to taxonomists for standard genome sequencing and annotation.</title>
        <authorList>
            <consortium name="The Broad Institute Genomics Platform"/>
            <consortium name="The Broad Institute Genome Sequencing Center for Infectious Disease"/>
            <person name="Wu L."/>
            <person name="Ma J."/>
        </authorList>
    </citation>
    <scope>NUCLEOTIDE SEQUENCE [LARGE SCALE GENOMIC DNA]</scope>
    <source>
        <strain evidence="2">JCM 17979</strain>
    </source>
</reference>
<dbReference type="EMBL" id="BAABHO010000043">
    <property type="protein sequence ID" value="GAA4802564.1"/>
    <property type="molecule type" value="Genomic_DNA"/>
</dbReference>
<dbReference type="Proteomes" id="UP001500928">
    <property type="component" value="Unassembled WGS sequence"/>
</dbReference>
<keyword evidence="2" id="KW-1185">Reference proteome</keyword>
<dbReference type="Pfam" id="PF19458">
    <property type="entry name" value="DUF5995"/>
    <property type="match status" value="1"/>
</dbReference>
<accession>A0ABP9C3N2</accession>
<comment type="caution">
    <text evidence="1">The sequence shown here is derived from an EMBL/GenBank/DDBJ whole genome shotgun (WGS) entry which is preliminary data.</text>
</comment>
<organism evidence="1 2">
    <name type="scientific">Actinomycetospora chlora</name>
    <dbReference type="NCBI Taxonomy" id="663608"/>
    <lineage>
        <taxon>Bacteria</taxon>
        <taxon>Bacillati</taxon>
        <taxon>Actinomycetota</taxon>
        <taxon>Actinomycetes</taxon>
        <taxon>Pseudonocardiales</taxon>
        <taxon>Pseudonocardiaceae</taxon>
        <taxon>Actinomycetospora</taxon>
    </lineage>
</organism>
<evidence type="ECO:0000313" key="2">
    <source>
        <dbReference type="Proteomes" id="UP001500928"/>
    </source>
</evidence>
<dbReference type="RefSeq" id="WP_345420544.1">
    <property type="nucleotide sequence ID" value="NZ_BAABHO010000043.1"/>
</dbReference>
<evidence type="ECO:0000313" key="1">
    <source>
        <dbReference type="EMBL" id="GAA4802564.1"/>
    </source>
</evidence>
<proteinExistence type="predicted"/>
<name>A0ABP9C3N2_9PSEU</name>
<gene>
    <name evidence="1" type="ORF">GCM10023200_44670</name>
</gene>
<dbReference type="InterPro" id="IPR046037">
    <property type="entry name" value="DUF5995"/>
</dbReference>
<protein>
    <submittedName>
        <fullName evidence="1">DUF5995 family protein</fullName>
    </submittedName>
</protein>